<accession>A0A2A3YGQ6</accession>
<feature type="region of interest" description="Disordered" evidence="9">
    <location>
        <begin position="609"/>
        <end position="633"/>
    </location>
</feature>
<keyword evidence="14" id="KW-1185">Reference proteome</keyword>
<dbReference type="PANTHER" id="PTHR32282">
    <property type="entry name" value="BINDING PROTEIN TRANSPEPTIDASE, PUTATIVE-RELATED"/>
    <property type="match status" value="1"/>
</dbReference>
<feature type="transmembrane region" description="Helical" evidence="10">
    <location>
        <begin position="103"/>
        <end position="125"/>
    </location>
</feature>
<keyword evidence="6" id="KW-0511">Multifunctional enzyme</keyword>
<feature type="compositionally biased region" description="Basic and acidic residues" evidence="9">
    <location>
        <begin position="1"/>
        <end position="10"/>
    </location>
</feature>
<dbReference type="EMBL" id="NRGR01000023">
    <property type="protein sequence ID" value="PCC38438.1"/>
    <property type="molecule type" value="Genomic_DNA"/>
</dbReference>
<comment type="catalytic activity">
    <reaction evidence="7">
        <text>Preferential cleavage: (Ac)2-L-Lys-D-Ala-|-D-Ala. Also transpeptidation of peptidyl-alanyl moieties that are N-acyl substituents of D-alanine.</text>
        <dbReference type="EC" id="3.4.16.4"/>
    </reaction>
</comment>
<feature type="domain" description="Glycosyl transferase family 51" evidence="12">
    <location>
        <begin position="152"/>
        <end position="321"/>
    </location>
</feature>
<dbReference type="RefSeq" id="WP_096197562.1">
    <property type="nucleotide sequence ID" value="NZ_NRGR01000023.1"/>
</dbReference>
<evidence type="ECO:0000259" key="12">
    <source>
        <dbReference type="Pfam" id="PF00912"/>
    </source>
</evidence>
<feature type="compositionally biased region" description="Acidic residues" evidence="9">
    <location>
        <begin position="738"/>
        <end position="800"/>
    </location>
</feature>
<dbReference type="SUPFAM" id="SSF56601">
    <property type="entry name" value="beta-lactamase/transpeptidase-like"/>
    <property type="match status" value="1"/>
</dbReference>
<dbReference type="SUPFAM" id="SSF53955">
    <property type="entry name" value="Lysozyme-like"/>
    <property type="match status" value="1"/>
</dbReference>
<dbReference type="GO" id="GO:0006508">
    <property type="term" value="P:proteolysis"/>
    <property type="evidence" value="ECO:0007669"/>
    <property type="project" value="UniProtKB-KW"/>
</dbReference>
<dbReference type="GO" id="GO:0008658">
    <property type="term" value="F:penicillin binding"/>
    <property type="evidence" value="ECO:0007669"/>
    <property type="project" value="InterPro"/>
</dbReference>
<feature type="domain" description="Penicillin-binding protein transpeptidase" evidence="11">
    <location>
        <begin position="414"/>
        <end position="660"/>
    </location>
</feature>
<feature type="compositionally biased region" description="Polar residues" evidence="9">
    <location>
        <begin position="611"/>
        <end position="622"/>
    </location>
</feature>
<dbReference type="Proteomes" id="UP000218598">
    <property type="component" value="Unassembled WGS sequence"/>
</dbReference>
<keyword evidence="5" id="KW-0378">Hydrolase</keyword>
<organism evidence="13 14">
    <name type="scientific">Brachybacterium alimentarium</name>
    <dbReference type="NCBI Taxonomy" id="47845"/>
    <lineage>
        <taxon>Bacteria</taxon>
        <taxon>Bacillati</taxon>
        <taxon>Actinomycetota</taxon>
        <taxon>Actinomycetes</taxon>
        <taxon>Micrococcales</taxon>
        <taxon>Dermabacteraceae</taxon>
        <taxon>Brachybacterium</taxon>
    </lineage>
</organism>
<comment type="caution">
    <text evidence="13">The sequence shown here is derived from an EMBL/GenBank/DDBJ whole genome shotgun (WGS) entry which is preliminary data.</text>
</comment>
<keyword evidence="10" id="KW-1133">Transmembrane helix</keyword>
<evidence type="ECO:0000256" key="10">
    <source>
        <dbReference type="SAM" id="Phobius"/>
    </source>
</evidence>
<dbReference type="Pfam" id="PF00905">
    <property type="entry name" value="Transpeptidase"/>
    <property type="match status" value="1"/>
</dbReference>
<gene>
    <name evidence="13" type="ORF">CIK66_14100</name>
</gene>
<keyword evidence="4" id="KW-0808">Transferase</keyword>
<dbReference type="AlphaFoldDB" id="A0A2A3YGQ6"/>
<dbReference type="PANTHER" id="PTHR32282:SF34">
    <property type="entry name" value="PENICILLIN-BINDING PROTEIN 1A"/>
    <property type="match status" value="1"/>
</dbReference>
<evidence type="ECO:0000256" key="3">
    <source>
        <dbReference type="ARBA" id="ARBA00022676"/>
    </source>
</evidence>
<evidence type="ECO:0000256" key="6">
    <source>
        <dbReference type="ARBA" id="ARBA00023268"/>
    </source>
</evidence>
<evidence type="ECO:0000313" key="14">
    <source>
        <dbReference type="Proteomes" id="UP000218598"/>
    </source>
</evidence>
<keyword evidence="10" id="KW-0812">Transmembrane</keyword>
<dbReference type="GO" id="GO:0008955">
    <property type="term" value="F:peptidoglycan glycosyltransferase activity"/>
    <property type="evidence" value="ECO:0007669"/>
    <property type="project" value="UniProtKB-EC"/>
</dbReference>
<dbReference type="GO" id="GO:0009002">
    <property type="term" value="F:serine-type D-Ala-D-Ala carboxypeptidase activity"/>
    <property type="evidence" value="ECO:0007669"/>
    <property type="project" value="UniProtKB-EC"/>
</dbReference>
<protein>
    <submittedName>
        <fullName evidence="13">Carboxypeptidase</fullName>
    </submittedName>
</protein>
<dbReference type="Gene3D" id="3.40.710.10">
    <property type="entry name" value="DD-peptidase/beta-lactamase superfamily"/>
    <property type="match status" value="1"/>
</dbReference>
<feature type="region of interest" description="Disordered" evidence="9">
    <location>
        <begin position="712"/>
        <end position="845"/>
    </location>
</feature>
<dbReference type="InterPro" id="IPR001460">
    <property type="entry name" value="PCN-bd_Tpept"/>
</dbReference>
<feature type="region of interest" description="Disordered" evidence="9">
    <location>
        <begin position="1"/>
        <end position="77"/>
    </location>
</feature>
<evidence type="ECO:0000313" key="13">
    <source>
        <dbReference type="EMBL" id="PCC38438.1"/>
    </source>
</evidence>
<keyword evidence="1 13" id="KW-0121">Carboxypeptidase</keyword>
<evidence type="ECO:0000256" key="1">
    <source>
        <dbReference type="ARBA" id="ARBA00022645"/>
    </source>
</evidence>
<feature type="compositionally biased region" description="Low complexity" evidence="9">
    <location>
        <begin position="42"/>
        <end position="59"/>
    </location>
</feature>
<reference evidence="13 14" key="1">
    <citation type="journal article" date="2017" name="Elife">
        <title>Extensive horizontal gene transfer in cheese-associated bacteria.</title>
        <authorList>
            <person name="Bonham K.S."/>
            <person name="Wolfe B.E."/>
            <person name="Dutton R.J."/>
        </authorList>
    </citation>
    <scope>NUCLEOTIDE SEQUENCE [LARGE SCALE GENOMIC DNA]</scope>
    <source>
        <strain evidence="13 14">341_9</strain>
    </source>
</reference>
<dbReference type="InterPro" id="IPR023346">
    <property type="entry name" value="Lysozyme-like_dom_sf"/>
</dbReference>
<keyword evidence="2" id="KW-0645">Protease</keyword>
<dbReference type="GO" id="GO:0030288">
    <property type="term" value="C:outer membrane-bounded periplasmic space"/>
    <property type="evidence" value="ECO:0007669"/>
    <property type="project" value="TreeGrafter"/>
</dbReference>
<evidence type="ECO:0000256" key="9">
    <source>
        <dbReference type="SAM" id="MobiDB-lite"/>
    </source>
</evidence>
<evidence type="ECO:0000259" key="11">
    <source>
        <dbReference type="Pfam" id="PF00905"/>
    </source>
</evidence>
<dbReference type="InterPro" id="IPR050396">
    <property type="entry name" value="Glycosyltr_51/Transpeptidase"/>
</dbReference>
<keyword evidence="10" id="KW-0472">Membrane</keyword>
<comment type="catalytic activity">
    <reaction evidence="8">
        <text>[GlcNAc-(1-&gt;4)-Mur2Ac(oyl-L-Ala-gamma-D-Glu-L-Lys-D-Ala-D-Ala)](n)-di-trans,octa-cis-undecaprenyl diphosphate + beta-D-GlcNAc-(1-&gt;4)-Mur2Ac(oyl-L-Ala-gamma-D-Glu-L-Lys-D-Ala-D-Ala)-di-trans,octa-cis-undecaprenyl diphosphate = [GlcNAc-(1-&gt;4)-Mur2Ac(oyl-L-Ala-gamma-D-Glu-L-Lys-D-Ala-D-Ala)](n+1)-di-trans,octa-cis-undecaprenyl diphosphate + di-trans,octa-cis-undecaprenyl diphosphate + H(+)</text>
        <dbReference type="Rhea" id="RHEA:23708"/>
        <dbReference type="Rhea" id="RHEA-COMP:9602"/>
        <dbReference type="Rhea" id="RHEA-COMP:9603"/>
        <dbReference type="ChEBI" id="CHEBI:15378"/>
        <dbReference type="ChEBI" id="CHEBI:58405"/>
        <dbReference type="ChEBI" id="CHEBI:60033"/>
        <dbReference type="ChEBI" id="CHEBI:78435"/>
        <dbReference type="EC" id="2.4.99.28"/>
    </reaction>
</comment>
<dbReference type="Gene3D" id="1.10.3810.10">
    <property type="entry name" value="Biosynthetic peptidoglycan transglycosylase-like"/>
    <property type="match status" value="1"/>
</dbReference>
<dbReference type="InterPro" id="IPR036950">
    <property type="entry name" value="PBP_transglycosylase"/>
</dbReference>
<dbReference type="GO" id="GO:0009252">
    <property type="term" value="P:peptidoglycan biosynthetic process"/>
    <property type="evidence" value="ECO:0007669"/>
    <property type="project" value="TreeGrafter"/>
</dbReference>
<name>A0A2A3YGQ6_9MICO</name>
<evidence type="ECO:0000256" key="4">
    <source>
        <dbReference type="ARBA" id="ARBA00022679"/>
    </source>
</evidence>
<sequence length="845" mass="90744">MSDSRRDGARRAAGVRRTSSAKSAGRSSRTPAPKSASRTPKKSGAATAGASASASKGASRTSVNSRHAGSTGKRGGAQKVAATNFLNYPRAGRKNPWRWIPSLRMIVGAMALMVLAGLGFAVWLYNDTAVPEPSDFALAQTSRVYYADGETEMGTFSEINRTELESDEIPQNVKDAVVASEDSTFYENRGVSPRGIVRALVNNLQGGARQGGSTITMQYVERYYTGTETSYVGKAKEAIMALKIDQELEKDEILSRYLNTIYFGRGAYGVQEASQAYFGKDAADMNDAEAALLVAVIPGPSSYDPANNEEKAVELWGRVISREVNVGEMSPEDADALEFPETIEPKSENSLGGTKGYLLDQVRNELVDEGFTEDEINTGGFTIVSTIDTGIQDNTIEAIKNLPEDRPENNHVGTVTIDPSSGAIRALYGGEDFVAQPRNDATQSRMQAGSIFKTFTLIAALEDGYPLDSYWDGNSPKSFPGWTVNNFNNTDYGRVSLRKATESSINTAYSELNLEIGPERTRDTAVTLGLPEKTPGLSADASNVLGSASPTVAEMGEVYATIAADGVHRDSFIVESVTRPDGSSRYEHKSEEKQAMDKNVAINATVALQGPPTTGSARSLQNAMGGRPVAGKTGTSEKFRSAWFVGFTPQLVTAVGMFQPSEDGTTEESLTPFGGVTSMTGGSYPTTIWGDIMSKSLEGQEMLQFPGEVPLDNETRERSAPSPEPPAPKTTQAPAPEEPSEEPSEEETTEEEEPSEEPSEEETTEEEEETTTEDEEEATEEEPSEEETTTEEEEPAEEEPSPSKSPESPESPEGPESPKDDPDGDNGTDNALSQSPATPGREDDA</sequence>
<evidence type="ECO:0000256" key="7">
    <source>
        <dbReference type="ARBA" id="ARBA00034000"/>
    </source>
</evidence>
<feature type="compositionally biased region" description="Low complexity" evidence="9">
    <location>
        <begin position="11"/>
        <end position="21"/>
    </location>
</feature>
<keyword evidence="3" id="KW-0328">Glycosyltransferase</keyword>
<dbReference type="InterPro" id="IPR012338">
    <property type="entry name" value="Beta-lactam/transpept-like"/>
</dbReference>
<dbReference type="OrthoDB" id="9766909at2"/>
<proteinExistence type="predicted"/>
<evidence type="ECO:0000256" key="5">
    <source>
        <dbReference type="ARBA" id="ARBA00022801"/>
    </source>
</evidence>
<feature type="compositionally biased region" description="Polar residues" evidence="9">
    <location>
        <begin position="827"/>
        <end position="837"/>
    </location>
</feature>
<evidence type="ECO:0000256" key="8">
    <source>
        <dbReference type="ARBA" id="ARBA00049902"/>
    </source>
</evidence>
<dbReference type="Pfam" id="PF00912">
    <property type="entry name" value="Transgly"/>
    <property type="match status" value="1"/>
</dbReference>
<dbReference type="InterPro" id="IPR001264">
    <property type="entry name" value="Glyco_trans_51"/>
</dbReference>
<evidence type="ECO:0000256" key="2">
    <source>
        <dbReference type="ARBA" id="ARBA00022670"/>
    </source>
</evidence>